<dbReference type="Pfam" id="PF06727">
    <property type="entry name" value="DUF1207"/>
    <property type="match status" value="1"/>
</dbReference>
<dbReference type="PATRIC" id="fig|1162668.3.peg.1405"/>
<evidence type="ECO:0008006" key="4">
    <source>
        <dbReference type="Google" id="ProtNLM"/>
    </source>
</evidence>
<dbReference type="KEGG" id="lfc:LFE_1208"/>
<protein>
    <recommendedName>
        <fullName evidence="4">DUF1207 domain-containing protein</fullName>
    </recommendedName>
</protein>
<sequence>MNLSKTFGKSISGRYFSSSEFFLAISIFLGSMIVAPSIAQSAPQSSPDPTTAQTPSAVLYQDPFTPEEDEKDGAINENGYRVLFFPQGDPFTPLLADPRQPTSNISYFLGSNNHYGQFDGTFGADIGIVRWESEVSGINKSIQVGVMGAAFSRFAFVQTATFLESTDFIIGLPITIRYNKFSTRIFFYHDSSHTGYSYTSLMNLNKNTDYGQELLQIIPSYDVTRYFRIYGGGAYRVVGLGFYPSAQDSLIGQAGFELYAPEWKAAYSRAYMALNILSQGINGYTPSEDLQIGILTHRPASWVQFRTAIDFYNGYSPMYDFPFLKENYVALGAYFDF</sequence>
<accession>I0INP4</accession>
<dbReference type="Proteomes" id="UP000007382">
    <property type="component" value="Chromosome"/>
</dbReference>
<feature type="transmembrane region" description="Helical" evidence="1">
    <location>
        <begin position="21"/>
        <end position="39"/>
    </location>
</feature>
<gene>
    <name evidence="2" type="ordered locus">LFE_1208</name>
</gene>
<dbReference type="eggNOG" id="COG3170">
    <property type="taxonomic scope" value="Bacteria"/>
</dbReference>
<evidence type="ECO:0000313" key="3">
    <source>
        <dbReference type="Proteomes" id="UP000007382"/>
    </source>
</evidence>
<keyword evidence="3" id="KW-1185">Reference proteome</keyword>
<keyword evidence="1" id="KW-0472">Membrane</keyword>
<dbReference type="AlphaFoldDB" id="I0INP4"/>
<reference evidence="2 3" key="1">
    <citation type="journal article" date="2012" name="J. Bacteriol.">
        <title>Complete Genome Sequence of Leptospirillum ferrooxidans Strain C2-3, Isolated from a Fresh Volcanic Ash Deposit on the Island of Miyake, Japan.</title>
        <authorList>
            <person name="Fujimura R."/>
            <person name="Sato Y."/>
            <person name="Nishizawa T."/>
            <person name="Oshima K."/>
            <person name="Kim S.-W."/>
            <person name="Hattori M."/>
            <person name="Kamijo T."/>
            <person name="Ohta H."/>
        </authorList>
    </citation>
    <scope>NUCLEOTIDE SEQUENCE [LARGE SCALE GENOMIC DNA]</scope>
    <source>
        <strain evidence="2 3">C2-3</strain>
    </source>
</reference>
<evidence type="ECO:0000256" key="1">
    <source>
        <dbReference type="SAM" id="Phobius"/>
    </source>
</evidence>
<dbReference type="STRING" id="1162668.LFE_1208"/>
<organism evidence="2 3">
    <name type="scientific">Leptospirillum ferrooxidans (strain C2-3)</name>
    <dbReference type="NCBI Taxonomy" id="1162668"/>
    <lineage>
        <taxon>Bacteria</taxon>
        <taxon>Pseudomonadati</taxon>
        <taxon>Nitrospirota</taxon>
        <taxon>Nitrospiria</taxon>
        <taxon>Nitrospirales</taxon>
        <taxon>Nitrospiraceae</taxon>
        <taxon>Leptospirillum</taxon>
    </lineage>
</organism>
<evidence type="ECO:0000313" key="2">
    <source>
        <dbReference type="EMBL" id="BAM06893.1"/>
    </source>
</evidence>
<dbReference type="RefSeq" id="WP_014449382.1">
    <property type="nucleotide sequence ID" value="NC_017094.1"/>
</dbReference>
<dbReference type="OrthoDB" id="238106at2"/>
<dbReference type="HOGENOM" id="CLU_060295_0_0_0"/>
<proteinExistence type="predicted"/>
<keyword evidence="1" id="KW-0812">Transmembrane</keyword>
<dbReference type="InterPro" id="IPR009599">
    <property type="entry name" value="DUF1207"/>
</dbReference>
<name>I0INP4_LEPFC</name>
<dbReference type="EMBL" id="AP012342">
    <property type="protein sequence ID" value="BAM06893.1"/>
    <property type="molecule type" value="Genomic_DNA"/>
</dbReference>
<reference evidence="3" key="2">
    <citation type="submission" date="2012-03" db="EMBL/GenBank/DDBJ databases">
        <title>The complete genome sequence of the pioneer microbe on fresh volcanic deposit, Leptospirillum ferrooxidans strain C2-3.</title>
        <authorList>
            <person name="Fujimura R."/>
            <person name="Sato Y."/>
            <person name="Nishizawa T."/>
            <person name="Nanba K."/>
            <person name="Oshima K."/>
            <person name="Hattori M."/>
            <person name="Kamijo T."/>
            <person name="Ohta H."/>
        </authorList>
    </citation>
    <scope>NUCLEOTIDE SEQUENCE [LARGE SCALE GENOMIC DNA]</scope>
    <source>
        <strain evidence="3">C2-3</strain>
    </source>
</reference>
<keyword evidence="1" id="KW-1133">Transmembrane helix</keyword>